<evidence type="ECO:0000256" key="5">
    <source>
        <dbReference type="ARBA" id="ARBA00023098"/>
    </source>
</evidence>
<dbReference type="Gene3D" id="3.40.50.1820">
    <property type="entry name" value="alpha/beta hydrolase"/>
    <property type="match status" value="1"/>
</dbReference>
<feature type="chain" id="PRO_5035865948" description="Lipase" evidence="9">
    <location>
        <begin position="28"/>
        <end position="414"/>
    </location>
</feature>
<feature type="active site" description="Charge relay system" evidence="8">
    <location>
        <position position="355"/>
    </location>
</feature>
<dbReference type="GO" id="GO:0016788">
    <property type="term" value="F:hydrolase activity, acting on ester bonds"/>
    <property type="evidence" value="ECO:0007669"/>
    <property type="project" value="InterPro"/>
</dbReference>
<evidence type="ECO:0000256" key="3">
    <source>
        <dbReference type="ARBA" id="ARBA00022801"/>
    </source>
</evidence>
<dbReference type="InterPro" id="IPR006693">
    <property type="entry name" value="AB_hydrolase_lipase"/>
</dbReference>
<comment type="similarity">
    <text evidence="1 7">Belongs to the AB hydrolase superfamily. Lipase family.</text>
</comment>
<gene>
    <name evidence="11" type="ORF">GE061_003943</name>
</gene>
<evidence type="ECO:0000313" key="11">
    <source>
        <dbReference type="EMBL" id="KAF6201552.1"/>
    </source>
</evidence>
<accession>A0A8S9WXT5</accession>
<proteinExistence type="inferred from homology"/>
<dbReference type="FunFam" id="3.40.50.1820:FF:000057">
    <property type="entry name" value="Lipase"/>
    <property type="match status" value="1"/>
</dbReference>
<keyword evidence="3 7" id="KW-0378">Hydrolase</keyword>
<dbReference type="InterPro" id="IPR025483">
    <property type="entry name" value="Lipase_euk"/>
</dbReference>
<evidence type="ECO:0000313" key="12">
    <source>
        <dbReference type="Proteomes" id="UP000466442"/>
    </source>
</evidence>
<keyword evidence="4 7" id="KW-0442">Lipid degradation</keyword>
<dbReference type="Proteomes" id="UP000466442">
    <property type="component" value="Linkage Group LG12"/>
</dbReference>
<keyword evidence="2 9" id="KW-0732">Signal</keyword>
<feature type="active site" description="Nucleophile" evidence="8">
    <location>
        <position position="182"/>
    </location>
</feature>
<dbReference type="AlphaFoldDB" id="A0A8S9WXT5"/>
<dbReference type="EMBL" id="WIXP02000012">
    <property type="protein sequence ID" value="KAF6201552.1"/>
    <property type="molecule type" value="Genomic_DNA"/>
</dbReference>
<dbReference type="InterPro" id="IPR029058">
    <property type="entry name" value="AB_hydrolase_fold"/>
</dbReference>
<evidence type="ECO:0000256" key="7">
    <source>
        <dbReference type="PIRNR" id="PIRNR000862"/>
    </source>
</evidence>
<comment type="caution">
    <text evidence="11">The sequence shown here is derived from an EMBL/GenBank/DDBJ whole genome shotgun (WGS) entry which is preliminary data.</text>
</comment>
<evidence type="ECO:0000256" key="4">
    <source>
        <dbReference type="ARBA" id="ARBA00022963"/>
    </source>
</evidence>
<evidence type="ECO:0000256" key="8">
    <source>
        <dbReference type="PIRSR" id="PIRSR000862-1"/>
    </source>
</evidence>
<dbReference type="PANTHER" id="PTHR11005">
    <property type="entry name" value="LYSOSOMAL ACID LIPASE-RELATED"/>
    <property type="match status" value="1"/>
</dbReference>
<feature type="signal peptide" evidence="9">
    <location>
        <begin position="1"/>
        <end position="27"/>
    </location>
</feature>
<dbReference type="GO" id="GO:0016042">
    <property type="term" value="P:lipid catabolic process"/>
    <property type="evidence" value="ECO:0007669"/>
    <property type="project" value="UniProtKB-KW"/>
</dbReference>
<feature type="active site" description="Charge relay system" evidence="8">
    <location>
        <position position="384"/>
    </location>
</feature>
<evidence type="ECO:0000259" key="10">
    <source>
        <dbReference type="Pfam" id="PF04083"/>
    </source>
</evidence>
<dbReference type="SUPFAM" id="SSF53474">
    <property type="entry name" value="alpha/beta-Hydrolases"/>
    <property type="match status" value="1"/>
</dbReference>
<protein>
    <recommendedName>
        <fullName evidence="7">Lipase</fullName>
    </recommendedName>
</protein>
<keyword evidence="12" id="KW-1185">Reference proteome</keyword>
<name>A0A8S9WXT5_APOLU</name>
<dbReference type="Pfam" id="PF04083">
    <property type="entry name" value="Abhydro_lipase"/>
    <property type="match status" value="1"/>
</dbReference>
<organism evidence="11 12">
    <name type="scientific">Apolygus lucorum</name>
    <name type="common">Small green plant bug</name>
    <name type="synonym">Lygocoris lucorum</name>
    <dbReference type="NCBI Taxonomy" id="248454"/>
    <lineage>
        <taxon>Eukaryota</taxon>
        <taxon>Metazoa</taxon>
        <taxon>Ecdysozoa</taxon>
        <taxon>Arthropoda</taxon>
        <taxon>Hexapoda</taxon>
        <taxon>Insecta</taxon>
        <taxon>Pterygota</taxon>
        <taxon>Neoptera</taxon>
        <taxon>Paraneoptera</taxon>
        <taxon>Hemiptera</taxon>
        <taxon>Heteroptera</taxon>
        <taxon>Panheteroptera</taxon>
        <taxon>Cimicomorpha</taxon>
        <taxon>Miridae</taxon>
        <taxon>Mirini</taxon>
        <taxon>Apolygus</taxon>
    </lineage>
</organism>
<evidence type="ECO:0000256" key="6">
    <source>
        <dbReference type="ARBA" id="ARBA00023180"/>
    </source>
</evidence>
<dbReference type="OrthoDB" id="9974421at2759"/>
<evidence type="ECO:0000256" key="9">
    <source>
        <dbReference type="SAM" id="SignalP"/>
    </source>
</evidence>
<keyword evidence="5" id="KW-0443">Lipid metabolism</keyword>
<dbReference type="PIRSF" id="PIRSF000862">
    <property type="entry name" value="Steryl_ester_lip"/>
    <property type="match status" value="1"/>
</dbReference>
<sequence>MFSRYNNFGVLELSYLILACSICTSQAGRYKAKDASEVIFSYKRIPTLDELIHDAGYQYSSHRVTTEDGHILSLLRLNLEGVKATNESTPVLIINGFTFQSDGWLALGNSSLPFVLATLGYDVWLGDQRGNSRSLDHVNLSVHDFRSHNYTFHEQGIYDLPAFIDHILKVTERNQILYVGYSLSCGMMIVMNSERPEYNDKVLGAVFLAPAGHLRKLKNNPIDYAAGVTSLVMSVETQIRRREWLFPSNLKYIKDSYLRCSISLMNPMCQIFIYSMYGVSDTMDPKTVPYQFAITATTTSTYVAKHMTQVIKLGRFAKYDHGCAKNFKVYGTESPPDYDFNSTTVPIYLFYGGADKMVTPDAAKRTAKELGNLVNMKFIWGFNHADFLFSSTAPQMVYEDVVEYFDSLVTSFSN</sequence>
<keyword evidence="6" id="KW-0325">Glycoprotein</keyword>
<feature type="domain" description="Partial AB-hydrolase lipase" evidence="10">
    <location>
        <begin position="50"/>
        <end position="106"/>
    </location>
</feature>
<evidence type="ECO:0000256" key="1">
    <source>
        <dbReference type="ARBA" id="ARBA00010701"/>
    </source>
</evidence>
<reference evidence="11" key="1">
    <citation type="journal article" date="2021" name="Mol. Ecol. Resour.">
        <title>Apolygus lucorum genome provides insights into omnivorousness and mesophyll feeding.</title>
        <authorList>
            <person name="Liu Y."/>
            <person name="Liu H."/>
            <person name="Wang H."/>
            <person name="Huang T."/>
            <person name="Liu B."/>
            <person name="Yang B."/>
            <person name="Yin L."/>
            <person name="Li B."/>
            <person name="Zhang Y."/>
            <person name="Zhang S."/>
            <person name="Jiang F."/>
            <person name="Zhang X."/>
            <person name="Ren Y."/>
            <person name="Wang B."/>
            <person name="Wang S."/>
            <person name="Lu Y."/>
            <person name="Wu K."/>
            <person name="Fan W."/>
            <person name="Wang G."/>
        </authorList>
    </citation>
    <scope>NUCLEOTIDE SEQUENCE</scope>
    <source>
        <strain evidence="11">12Hb</strain>
    </source>
</reference>
<evidence type="ECO:0000256" key="2">
    <source>
        <dbReference type="ARBA" id="ARBA00022729"/>
    </source>
</evidence>